<evidence type="ECO:0000256" key="2">
    <source>
        <dbReference type="ARBA" id="ARBA00023125"/>
    </source>
</evidence>
<dbReference type="Pfam" id="PF01381">
    <property type="entry name" value="HTH_3"/>
    <property type="match status" value="1"/>
</dbReference>
<name>A0A1I4HFZ1_9HYPH</name>
<proteinExistence type="predicted"/>
<organism evidence="5 6">
    <name type="scientific">Methylobacterium pseudosasicola</name>
    <dbReference type="NCBI Taxonomy" id="582667"/>
    <lineage>
        <taxon>Bacteria</taxon>
        <taxon>Pseudomonadati</taxon>
        <taxon>Pseudomonadota</taxon>
        <taxon>Alphaproteobacteria</taxon>
        <taxon>Hyphomicrobiales</taxon>
        <taxon>Methylobacteriaceae</taxon>
        <taxon>Methylobacterium</taxon>
    </lineage>
</organism>
<dbReference type="EMBL" id="FOTK01000004">
    <property type="protein sequence ID" value="SFL41024.1"/>
    <property type="molecule type" value="Genomic_DNA"/>
</dbReference>
<evidence type="ECO:0000259" key="4">
    <source>
        <dbReference type="PROSITE" id="PS50943"/>
    </source>
</evidence>
<keyword evidence="2" id="KW-0238">DNA-binding</keyword>
<dbReference type="Gene3D" id="1.10.260.40">
    <property type="entry name" value="lambda repressor-like DNA-binding domains"/>
    <property type="match status" value="1"/>
</dbReference>
<dbReference type="InterPro" id="IPR052359">
    <property type="entry name" value="HTH-type_reg/antitoxin"/>
</dbReference>
<dbReference type="SUPFAM" id="SSF47413">
    <property type="entry name" value="lambda repressor-like DNA-binding domains"/>
    <property type="match status" value="1"/>
</dbReference>
<dbReference type="Proteomes" id="UP000199048">
    <property type="component" value="Unassembled WGS sequence"/>
</dbReference>
<protein>
    <submittedName>
        <fullName evidence="5">Putative transcriptional regulator</fullName>
    </submittedName>
</protein>
<evidence type="ECO:0000256" key="1">
    <source>
        <dbReference type="ARBA" id="ARBA00023015"/>
    </source>
</evidence>
<evidence type="ECO:0000256" key="3">
    <source>
        <dbReference type="ARBA" id="ARBA00023163"/>
    </source>
</evidence>
<feature type="domain" description="HTH cro/C1-type" evidence="4">
    <location>
        <begin position="54"/>
        <end position="88"/>
    </location>
</feature>
<sequence length="122" mass="13187">MARRSLEDIMAGEADLDVEKLAATTDEDIRGYKAQDGFADMPSGPARPVLAPVEVRARLGLTQEAFARALQIPVATLRNWEQNRKLPDPAARSLLNAVAREPEAVLRALGSPVAASAKRLSR</sequence>
<dbReference type="PROSITE" id="PS50943">
    <property type="entry name" value="HTH_CROC1"/>
    <property type="match status" value="1"/>
</dbReference>
<accession>A0A1I4HFZ1</accession>
<dbReference type="PANTHER" id="PTHR36511">
    <property type="entry name" value="MERR FAMILY BACTERIAL REGULATORY PROTEIN"/>
    <property type="match status" value="1"/>
</dbReference>
<dbReference type="InterPro" id="IPR001387">
    <property type="entry name" value="Cro/C1-type_HTH"/>
</dbReference>
<reference evidence="6" key="1">
    <citation type="submission" date="2016-10" db="EMBL/GenBank/DDBJ databases">
        <authorList>
            <person name="Varghese N."/>
            <person name="Submissions S."/>
        </authorList>
    </citation>
    <scope>NUCLEOTIDE SEQUENCE [LARGE SCALE GENOMIC DNA]</scope>
    <source>
        <strain evidence="6">BL36</strain>
    </source>
</reference>
<dbReference type="GO" id="GO:0003677">
    <property type="term" value="F:DNA binding"/>
    <property type="evidence" value="ECO:0007669"/>
    <property type="project" value="UniProtKB-KW"/>
</dbReference>
<evidence type="ECO:0000313" key="5">
    <source>
        <dbReference type="EMBL" id="SFL41024.1"/>
    </source>
</evidence>
<keyword evidence="3" id="KW-0804">Transcription</keyword>
<gene>
    <name evidence="5" type="ORF">SAMN05192568_1004220</name>
</gene>
<dbReference type="InterPro" id="IPR010982">
    <property type="entry name" value="Lambda_DNA-bd_dom_sf"/>
</dbReference>
<evidence type="ECO:0000313" key="6">
    <source>
        <dbReference type="Proteomes" id="UP000199048"/>
    </source>
</evidence>
<dbReference type="CDD" id="cd00093">
    <property type="entry name" value="HTH_XRE"/>
    <property type="match status" value="1"/>
</dbReference>
<dbReference type="RefSeq" id="WP_244537038.1">
    <property type="nucleotide sequence ID" value="NZ_FOTK01000004.1"/>
</dbReference>
<keyword evidence="1" id="KW-0805">Transcription regulation</keyword>
<dbReference type="STRING" id="582667.SAMN05192568_1004220"/>
<keyword evidence="6" id="KW-1185">Reference proteome</keyword>
<dbReference type="PANTHER" id="PTHR36511:SF4">
    <property type="entry name" value="ANTITOXIN MQSA"/>
    <property type="match status" value="1"/>
</dbReference>
<dbReference type="AlphaFoldDB" id="A0A1I4HFZ1"/>